<gene>
    <name evidence="1" type="ORF">K488DRAFT_23732</name>
</gene>
<accession>A0ACB8QIK0</accession>
<keyword evidence="2" id="KW-1185">Reference proteome</keyword>
<feature type="non-terminal residue" evidence="1">
    <location>
        <position position="1"/>
    </location>
</feature>
<dbReference type="EMBL" id="MU273578">
    <property type="protein sequence ID" value="KAI0031477.1"/>
    <property type="molecule type" value="Genomic_DNA"/>
</dbReference>
<reference evidence="1" key="1">
    <citation type="submission" date="2021-02" db="EMBL/GenBank/DDBJ databases">
        <authorList>
            <consortium name="DOE Joint Genome Institute"/>
            <person name="Ahrendt S."/>
            <person name="Looney B.P."/>
            <person name="Miyauchi S."/>
            <person name="Morin E."/>
            <person name="Drula E."/>
            <person name="Courty P.E."/>
            <person name="Chicoki N."/>
            <person name="Fauchery L."/>
            <person name="Kohler A."/>
            <person name="Kuo A."/>
            <person name="Labutti K."/>
            <person name="Pangilinan J."/>
            <person name="Lipzen A."/>
            <person name="Riley R."/>
            <person name="Andreopoulos W."/>
            <person name="He G."/>
            <person name="Johnson J."/>
            <person name="Barry K.W."/>
            <person name="Grigoriev I.V."/>
            <person name="Nagy L."/>
            <person name="Hibbett D."/>
            <person name="Henrissat B."/>
            <person name="Matheny P.B."/>
            <person name="Labbe J."/>
            <person name="Martin F."/>
        </authorList>
    </citation>
    <scope>NUCLEOTIDE SEQUENCE</scope>
    <source>
        <strain evidence="1">EC-137</strain>
    </source>
</reference>
<comment type="caution">
    <text evidence="1">The sequence shown here is derived from an EMBL/GenBank/DDBJ whole genome shotgun (WGS) entry which is preliminary data.</text>
</comment>
<sequence>SAFNFGDDFVAFGFEDSEGEKDNTEERPRGELGRDRDRERERERSRNKDDGRGRKRKVEEYERGDRDAGKRDWAASSRVAPWLDLMDAEGCTNVASLLHREVDAFVRYISPMPEEDEVRALTVEMISRAIVQRFPDAQVLPFGSYETKLYLPLGDIDLVVMSQSMAYSDRIAVLQALATTLRRAGVTSKVTIIAKAKVPIVKFITTHGRFAVDISVNQVNGIAAGRMVQGFLCSMPALRPLVLVTKAFLAQRAMNEVFTGGLGSYAIVCLAISFLQMHPKVRRGEIDPMNNLGTLVMEFFELYGCYFNYNETGISIREGGTYFSKRARGWQDLRNRGLLSIEDPGDITNDISKGSFNIGRVRQTFAGAHGILTSRAYMLANILRERRAGRSFSLREGRTNPEENSVLSHILGVTREVRT</sequence>
<proteinExistence type="predicted"/>
<name>A0ACB8QIK0_9AGAM</name>
<evidence type="ECO:0000313" key="2">
    <source>
        <dbReference type="Proteomes" id="UP000814128"/>
    </source>
</evidence>
<reference evidence="1" key="2">
    <citation type="journal article" date="2022" name="New Phytol.">
        <title>Evolutionary transition to the ectomycorrhizal habit in the genomes of a hyperdiverse lineage of mushroom-forming fungi.</title>
        <authorList>
            <person name="Looney B."/>
            <person name="Miyauchi S."/>
            <person name="Morin E."/>
            <person name="Drula E."/>
            <person name="Courty P.E."/>
            <person name="Kohler A."/>
            <person name="Kuo A."/>
            <person name="LaButti K."/>
            <person name="Pangilinan J."/>
            <person name="Lipzen A."/>
            <person name="Riley R."/>
            <person name="Andreopoulos W."/>
            <person name="He G."/>
            <person name="Johnson J."/>
            <person name="Nolan M."/>
            <person name="Tritt A."/>
            <person name="Barry K.W."/>
            <person name="Grigoriev I.V."/>
            <person name="Nagy L.G."/>
            <person name="Hibbett D."/>
            <person name="Henrissat B."/>
            <person name="Matheny P.B."/>
            <person name="Labbe J."/>
            <person name="Martin F.M."/>
        </authorList>
    </citation>
    <scope>NUCLEOTIDE SEQUENCE</scope>
    <source>
        <strain evidence="1">EC-137</strain>
    </source>
</reference>
<evidence type="ECO:0000313" key="1">
    <source>
        <dbReference type="EMBL" id="KAI0031477.1"/>
    </source>
</evidence>
<organism evidence="1 2">
    <name type="scientific">Vararia minispora EC-137</name>
    <dbReference type="NCBI Taxonomy" id="1314806"/>
    <lineage>
        <taxon>Eukaryota</taxon>
        <taxon>Fungi</taxon>
        <taxon>Dikarya</taxon>
        <taxon>Basidiomycota</taxon>
        <taxon>Agaricomycotina</taxon>
        <taxon>Agaricomycetes</taxon>
        <taxon>Russulales</taxon>
        <taxon>Lachnocladiaceae</taxon>
        <taxon>Vararia</taxon>
    </lineage>
</organism>
<feature type="non-terminal residue" evidence="1">
    <location>
        <position position="419"/>
    </location>
</feature>
<protein>
    <submittedName>
        <fullName evidence="1">Uncharacterized protein</fullName>
    </submittedName>
</protein>
<dbReference type="Proteomes" id="UP000814128">
    <property type="component" value="Unassembled WGS sequence"/>
</dbReference>